<evidence type="ECO:0000313" key="5">
    <source>
        <dbReference type="Proteomes" id="UP000006038"/>
    </source>
</evidence>
<dbReference type="Pfam" id="PF25015">
    <property type="entry name" value="RBD_AKAP-17A"/>
    <property type="match status" value="1"/>
</dbReference>
<accession>J3MMH3</accession>
<dbReference type="PANTHER" id="PTHR12484">
    <property type="entry name" value="B-LYMPHOCYTE ANTIGEN-RELATED"/>
    <property type="match status" value="1"/>
</dbReference>
<dbReference type="InterPro" id="IPR000504">
    <property type="entry name" value="RRM_dom"/>
</dbReference>
<feature type="compositionally biased region" description="Basic and acidic residues" evidence="2">
    <location>
        <begin position="363"/>
        <end position="375"/>
    </location>
</feature>
<sequence length="375" mass="42576">MSSSISRCSVRLLLSTSRAMSTTAPPWPPPPPSGRPSRSPSPPAPPRPPEPLPLPSGLSLAPRLKLLLTFFRADLSVRPVDEWQLKSALLAFLRDPPLSLPVLPDSDLSVRSLPDLHKRRREEPVASGVLHVRDLSFLRPRSRKGDGEAEGMSPEQEEEKYFQWRSSLVEKLAGIELNLEGVKFQMSVEIPPSDDFRAMKKSWENFYASELLSSRNPVRKIAKRPDTIILRGVPSRWFAETRISSKASTLVTHTIFSTLGKIRNLNISSDDEWGAKQDGSNKVIISGLNCKVWVQFENYDDFNSAVKALCGRSLEKEGSRLKVDYEVNWDREGFFRNAQYEPVRNNLEERDSLAQGRKKHHTSRIESDHRKRFRD</sequence>
<feature type="compositionally biased region" description="Pro residues" evidence="2">
    <location>
        <begin position="25"/>
        <end position="54"/>
    </location>
</feature>
<dbReference type="eggNOG" id="KOG2891">
    <property type="taxonomic scope" value="Eukaryota"/>
</dbReference>
<dbReference type="OMA" id="NAQYEPV"/>
<protein>
    <recommendedName>
        <fullName evidence="3">RRM domain-containing protein</fullName>
    </recommendedName>
</protein>
<feature type="region of interest" description="Disordered" evidence="2">
    <location>
        <begin position="18"/>
        <end position="56"/>
    </location>
</feature>
<reference evidence="4" key="1">
    <citation type="journal article" date="2013" name="Nat. Commun.">
        <title>Whole-genome sequencing of Oryza brachyantha reveals mechanisms underlying Oryza genome evolution.</title>
        <authorList>
            <person name="Chen J."/>
            <person name="Huang Q."/>
            <person name="Gao D."/>
            <person name="Wang J."/>
            <person name="Lang Y."/>
            <person name="Liu T."/>
            <person name="Li B."/>
            <person name="Bai Z."/>
            <person name="Luis Goicoechea J."/>
            <person name="Liang C."/>
            <person name="Chen C."/>
            <person name="Zhang W."/>
            <person name="Sun S."/>
            <person name="Liao Y."/>
            <person name="Zhang X."/>
            <person name="Yang L."/>
            <person name="Song C."/>
            <person name="Wang M."/>
            <person name="Shi J."/>
            <person name="Liu G."/>
            <person name="Liu J."/>
            <person name="Zhou H."/>
            <person name="Zhou W."/>
            <person name="Yu Q."/>
            <person name="An N."/>
            <person name="Chen Y."/>
            <person name="Cai Q."/>
            <person name="Wang B."/>
            <person name="Liu B."/>
            <person name="Min J."/>
            <person name="Huang Y."/>
            <person name="Wu H."/>
            <person name="Li Z."/>
            <person name="Zhang Y."/>
            <person name="Yin Y."/>
            <person name="Song W."/>
            <person name="Jiang J."/>
            <person name="Jackson S.A."/>
            <person name="Wing R.A."/>
            <person name="Wang J."/>
            <person name="Chen M."/>
        </authorList>
    </citation>
    <scope>NUCLEOTIDE SEQUENCE [LARGE SCALE GENOMIC DNA]</scope>
    <source>
        <strain evidence="4">cv. IRGC 101232</strain>
    </source>
</reference>
<dbReference type="Proteomes" id="UP000006038">
    <property type="component" value="Chromosome 7"/>
</dbReference>
<dbReference type="EnsemblPlants" id="OB07G26050.1">
    <property type="protein sequence ID" value="OB07G26050.1"/>
    <property type="gene ID" value="OB07G26050"/>
</dbReference>
<evidence type="ECO:0000256" key="1">
    <source>
        <dbReference type="PROSITE-ProRule" id="PRU00176"/>
    </source>
</evidence>
<dbReference type="PROSITE" id="PS50102">
    <property type="entry name" value="RRM"/>
    <property type="match status" value="1"/>
</dbReference>
<dbReference type="InterPro" id="IPR056852">
    <property type="entry name" value="AK17A/B"/>
</dbReference>
<organism evidence="4">
    <name type="scientific">Oryza brachyantha</name>
    <name type="common">malo sina</name>
    <dbReference type="NCBI Taxonomy" id="4533"/>
    <lineage>
        <taxon>Eukaryota</taxon>
        <taxon>Viridiplantae</taxon>
        <taxon>Streptophyta</taxon>
        <taxon>Embryophyta</taxon>
        <taxon>Tracheophyta</taxon>
        <taxon>Spermatophyta</taxon>
        <taxon>Magnoliopsida</taxon>
        <taxon>Liliopsida</taxon>
        <taxon>Poales</taxon>
        <taxon>Poaceae</taxon>
        <taxon>BOP clade</taxon>
        <taxon>Oryzoideae</taxon>
        <taxon>Oryzeae</taxon>
        <taxon>Oryzinae</taxon>
        <taxon>Oryza</taxon>
    </lineage>
</organism>
<dbReference type="PANTHER" id="PTHR12484:SF4">
    <property type="entry name" value="A-KINASE ANCHOR PROTEIN 17A"/>
    <property type="match status" value="1"/>
</dbReference>
<dbReference type="HOGENOM" id="CLU_062714_0_0_1"/>
<proteinExistence type="predicted"/>
<evidence type="ECO:0000313" key="4">
    <source>
        <dbReference type="EnsemblPlants" id="OB07G26050.1"/>
    </source>
</evidence>
<keyword evidence="5" id="KW-1185">Reference proteome</keyword>
<evidence type="ECO:0000259" key="3">
    <source>
        <dbReference type="PROSITE" id="PS50102"/>
    </source>
</evidence>
<evidence type="ECO:0000256" key="2">
    <source>
        <dbReference type="SAM" id="MobiDB-lite"/>
    </source>
</evidence>
<feature type="domain" description="RRM" evidence="3">
    <location>
        <begin position="226"/>
        <end position="328"/>
    </location>
</feature>
<dbReference type="AlphaFoldDB" id="J3MMH3"/>
<dbReference type="Gramene" id="OB07G26050.1">
    <property type="protein sequence ID" value="OB07G26050.1"/>
    <property type="gene ID" value="OB07G26050"/>
</dbReference>
<dbReference type="GO" id="GO:0003723">
    <property type="term" value="F:RNA binding"/>
    <property type="evidence" value="ECO:0007669"/>
    <property type="project" value="UniProtKB-UniRule"/>
</dbReference>
<dbReference type="STRING" id="4533.J3MMH3"/>
<name>J3MMH3_ORYBR</name>
<reference evidence="4" key="2">
    <citation type="submission" date="2013-04" db="UniProtKB">
        <authorList>
            <consortium name="EnsemblPlants"/>
        </authorList>
    </citation>
    <scope>IDENTIFICATION</scope>
</reference>
<keyword evidence="1" id="KW-0694">RNA-binding</keyword>
<gene>
    <name evidence="4" type="primary">LOC102711279</name>
</gene>
<feature type="region of interest" description="Disordered" evidence="2">
    <location>
        <begin position="350"/>
        <end position="375"/>
    </location>
</feature>